<accession>A0A1G7T2L6</accession>
<dbReference type="EMBL" id="FNBK01000022">
    <property type="protein sequence ID" value="SDG29543.1"/>
    <property type="molecule type" value="Genomic_DNA"/>
</dbReference>
<proteinExistence type="predicted"/>
<evidence type="ECO:0000313" key="2">
    <source>
        <dbReference type="Proteomes" id="UP000199076"/>
    </source>
</evidence>
<organism evidence="1 2">
    <name type="scientific">Halorientalis regularis</name>
    <dbReference type="NCBI Taxonomy" id="660518"/>
    <lineage>
        <taxon>Archaea</taxon>
        <taxon>Methanobacteriati</taxon>
        <taxon>Methanobacteriota</taxon>
        <taxon>Stenosarchaea group</taxon>
        <taxon>Halobacteria</taxon>
        <taxon>Halobacteriales</taxon>
        <taxon>Haloarculaceae</taxon>
        <taxon>Halorientalis</taxon>
    </lineage>
</organism>
<name>A0A1G7T2L6_9EURY</name>
<keyword evidence="2" id="KW-1185">Reference proteome</keyword>
<protein>
    <submittedName>
        <fullName evidence="1">Uncharacterized protein</fullName>
    </submittedName>
</protein>
<gene>
    <name evidence="1" type="ORF">SAMN05216218_12218</name>
</gene>
<sequence>MPENTRLGESIDQIDLAFVEREATPRLLMKIGIQLHLARLSLSNTV</sequence>
<evidence type="ECO:0000313" key="1">
    <source>
        <dbReference type="EMBL" id="SDG29543.1"/>
    </source>
</evidence>
<reference evidence="2" key="1">
    <citation type="submission" date="2016-10" db="EMBL/GenBank/DDBJ databases">
        <authorList>
            <person name="Varghese N."/>
            <person name="Submissions S."/>
        </authorList>
    </citation>
    <scope>NUCLEOTIDE SEQUENCE [LARGE SCALE GENOMIC DNA]</scope>
    <source>
        <strain evidence="2">IBRC-M 10760</strain>
    </source>
</reference>
<dbReference type="AlphaFoldDB" id="A0A1G7T2L6"/>
<dbReference type="Proteomes" id="UP000199076">
    <property type="component" value="Unassembled WGS sequence"/>
</dbReference>